<proteinExistence type="predicted"/>
<keyword evidence="1" id="KW-1133">Transmembrane helix</keyword>
<reference evidence="2" key="1">
    <citation type="submission" date="2014-11" db="EMBL/GenBank/DDBJ databases">
        <authorList>
            <person name="Amaro Gonzalez C."/>
        </authorList>
    </citation>
    <scope>NUCLEOTIDE SEQUENCE</scope>
</reference>
<name>A0A0E9X0U4_ANGAN</name>
<dbReference type="AlphaFoldDB" id="A0A0E9X0U4"/>
<accession>A0A0E9X0U4</accession>
<dbReference type="EMBL" id="GBXM01012496">
    <property type="protein sequence ID" value="JAH96081.1"/>
    <property type="molecule type" value="Transcribed_RNA"/>
</dbReference>
<feature type="transmembrane region" description="Helical" evidence="1">
    <location>
        <begin position="7"/>
        <end position="25"/>
    </location>
</feature>
<reference evidence="2" key="2">
    <citation type="journal article" date="2015" name="Fish Shellfish Immunol.">
        <title>Early steps in the European eel (Anguilla anguilla)-Vibrio vulnificus interaction in the gills: Role of the RtxA13 toxin.</title>
        <authorList>
            <person name="Callol A."/>
            <person name="Pajuelo D."/>
            <person name="Ebbesson L."/>
            <person name="Teles M."/>
            <person name="MacKenzie S."/>
            <person name="Amaro C."/>
        </authorList>
    </citation>
    <scope>NUCLEOTIDE SEQUENCE</scope>
</reference>
<keyword evidence="1" id="KW-0812">Transmembrane</keyword>
<keyword evidence="1" id="KW-0472">Membrane</keyword>
<organism evidence="2">
    <name type="scientific">Anguilla anguilla</name>
    <name type="common">European freshwater eel</name>
    <name type="synonym">Muraena anguilla</name>
    <dbReference type="NCBI Taxonomy" id="7936"/>
    <lineage>
        <taxon>Eukaryota</taxon>
        <taxon>Metazoa</taxon>
        <taxon>Chordata</taxon>
        <taxon>Craniata</taxon>
        <taxon>Vertebrata</taxon>
        <taxon>Euteleostomi</taxon>
        <taxon>Actinopterygii</taxon>
        <taxon>Neopterygii</taxon>
        <taxon>Teleostei</taxon>
        <taxon>Anguilliformes</taxon>
        <taxon>Anguillidae</taxon>
        <taxon>Anguilla</taxon>
    </lineage>
</organism>
<evidence type="ECO:0000256" key="1">
    <source>
        <dbReference type="SAM" id="Phobius"/>
    </source>
</evidence>
<sequence length="61" mass="7342">MNTFLSWSLITGILHLSFILFLFHFVFLGDFMIGCGLLEFCIDEWRLFLFFHLKIESKKKH</sequence>
<evidence type="ECO:0000313" key="2">
    <source>
        <dbReference type="EMBL" id="JAH96081.1"/>
    </source>
</evidence>
<protein>
    <submittedName>
        <fullName evidence="2">Uncharacterized protein</fullName>
    </submittedName>
</protein>